<name>A0A412ZB99_9FIRM</name>
<evidence type="ECO:0000313" key="1">
    <source>
        <dbReference type="EMBL" id="RGV77376.1"/>
    </source>
</evidence>
<evidence type="ECO:0000313" key="2">
    <source>
        <dbReference type="Proteomes" id="UP000284543"/>
    </source>
</evidence>
<protein>
    <submittedName>
        <fullName evidence="1">Uncharacterized protein</fullName>
    </submittedName>
</protein>
<proteinExistence type="predicted"/>
<organism evidence="1 2">
    <name type="scientific">Enterocloster bolteae</name>
    <dbReference type="NCBI Taxonomy" id="208479"/>
    <lineage>
        <taxon>Bacteria</taxon>
        <taxon>Bacillati</taxon>
        <taxon>Bacillota</taxon>
        <taxon>Clostridia</taxon>
        <taxon>Lachnospirales</taxon>
        <taxon>Lachnospiraceae</taxon>
        <taxon>Enterocloster</taxon>
    </lineage>
</organism>
<dbReference type="Proteomes" id="UP000284543">
    <property type="component" value="Unassembled WGS sequence"/>
</dbReference>
<dbReference type="AlphaFoldDB" id="A0A412ZB99"/>
<sequence length="69" mass="8132">MSLVIFCLSPEKIAQGQKLLPKFSCIWIKVVLFPYFSLTTGRKYDKNLFIAHILQKCYILFINVLKIFF</sequence>
<comment type="caution">
    <text evidence="1">The sequence shown here is derived from an EMBL/GenBank/DDBJ whole genome shotgun (WGS) entry which is preliminary data.</text>
</comment>
<reference evidence="1 2" key="1">
    <citation type="submission" date="2018-08" db="EMBL/GenBank/DDBJ databases">
        <title>A genome reference for cultivated species of the human gut microbiota.</title>
        <authorList>
            <person name="Zou Y."/>
            <person name="Xue W."/>
            <person name="Luo G."/>
        </authorList>
    </citation>
    <scope>NUCLEOTIDE SEQUENCE [LARGE SCALE GENOMIC DNA]</scope>
    <source>
        <strain evidence="1 2">AF14-18</strain>
    </source>
</reference>
<gene>
    <name evidence="1" type="ORF">DWW02_06775</name>
</gene>
<dbReference type="EMBL" id="QRZM01000002">
    <property type="protein sequence ID" value="RGV77376.1"/>
    <property type="molecule type" value="Genomic_DNA"/>
</dbReference>
<accession>A0A412ZB99</accession>